<evidence type="ECO:0000256" key="5">
    <source>
        <dbReference type="SAM" id="SignalP"/>
    </source>
</evidence>
<reference evidence="8" key="1">
    <citation type="journal article" date="2019" name="Int. J. Syst. Evol. Microbiol.">
        <title>The Global Catalogue of Microorganisms (GCM) 10K type strain sequencing project: providing services to taxonomists for standard genome sequencing and annotation.</title>
        <authorList>
            <consortium name="The Broad Institute Genomics Platform"/>
            <consortium name="The Broad Institute Genome Sequencing Center for Infectious Disease"/>
            <person name="Wu L."/>
            <person name="Ma J."/>
        </authorList>
    </citation>
    <scope>NUCLEOTIDE SEQUENCE [LARGE SCALE GENOMIC DNA]</scope>
    <source>
        <strain evidence="8">CGMCC 1.16855</strain>
    </source>
</reference>
<dbReference type="InterPro" id="IPR014756">
    <property type="entry name" value="Ig_E-set"/>
</dbReference>
<keyword evidence="8" id="KW-1185">Reference proteome</keyword>
<dbReference type="PANTHER" id="PTHR30504">
    <property type="entry name" value="GLUCANS BIOSYNTHESIS PROTEIN"/>
    <property type="match status" value="1"/>
</dbReference>
<evidence type="ECO:0000313" key="8">
    <source>
        <dbReference type="Proteomes" id="UP001595420"/>
    </source>
</evidence>
<proteinExistence type="inferred from homology"/>
<evidence type="ECO:0000256" key="1">
    <source>
        <dbReference type="ARBA" id="ARBA00004418"/>
    </source>
</evidence>
<dbReference type="SUPFAM" id="SSF74650">
    <property type="entry name" value="Galactose mutarotase-like"/>
    <property type="match status" value="1"/>
</dbReference>
<gene>
    <name evidence="7" type="ORF">ACFOD3_18015</name>
</gene>
<dbReference type="PANTHER" id="PTHR30504:SF2">
    <property type="entry name" value="GLUCANS BIOSYNTHESIS PROTEIN G"/>
    <property type="match status" value="1"/>
</dbReference>
<evidence type="ECO:0000256" key="4">
    <source>
        <dbReference type="ARBA" id="ARBA00022764"/>
    </source>
</evidence>
<dbReference type="Gene3D" id="2.70.98.10">
    <property type="match status" value="1"/>
</dbReference>
<feature type="domain" description="Glucan biosynthesis periplasmic MdoG C-terminal" evidence="6">
    <location>
        <begin position="37"/>
        <end position="504"/>
    </location>
</feature>
<sequence length="506" mass="56523">MYRRHALAAAAAAALFFKASGEEVEAQQATPAAGTAFSDSTVRDLAREMAKGAYRAPDATLPRAFTDLGYDQYRDLRFKPEAALWRDADRGFQVQLFHRGFLYAQKVELHEVVDRQARPIPYDPTAFTLGDRPPPPADFGYAGFRIHHQLNTQGVFDEICAFLGASYFRAVGRGLNYGLSARGLAIKTADPAGEEFPVFRAFWLERPHAGANSVVVHALLDSPSATAAFRFTIRPGDNTVFDVQAVIYPRVEVAAVGIGPLTSMYFFAPNDRSGADDYRNAVHDSDGLMIATSRGEQLWRPLHNPRDLQVSQFAEVNPRGFGLMQRRRDYQGYNDLEAFYERRPSLWVEPIADWGPGSIQLVEIPTDSEIHDNIVAFWRPQQPMKPGEEYNYVYRLHWMPVFPGNPELAQFRETRVGAAGRSGRLFVLDVAGGKAGEVPADVTPTLELSKSAGEIRNPVVQRNAQNGGWRVHFELVPGAARLVELRAQLKLGDRPLTETWLYRWTA</sequence>
<dbReference type="EMBL" id="JBHRSB010000005">
    <property type="protein sequence ID" value="MFC3001809.1"/>
    <property type="molecule type" value="Genomic_DNA"/>
</dbReference>
<organism evidence="7 8">
    <name type="scientific">Falsiroseomonas tokyonensis</name>
    <dbReference type="NCBI Taxonomy" id="430521"/>
    <lineage>
        <taxon>Bacteria</taxon>
        <taxon>Pseudomonadati</taxon>
        <taxon>Pseudomonadota</taxon>
        <taxon>Alphaproteobacteria</taxon>
        <taxon>Acetobacterales</taxon>
        <taxon>Roseomonadaceae</taxon>
        <taxon>Falsiroseomonas</taxon>
    </lineage>
</organism>
<evidence type="ECO:0000313" key="7">
    <source>
        <dbReference type="EMBL" id="MFC3001809.1"/>
    </source>
</evidence>
<evidence type="ECO:0000259" key="6">
    <source>
        <dbReference type="Pfam" id="PF04349"/>
    </source>
</evidence>
<keyword evidence="4" id="KW-0574">Periplasm</keyword>
<comment type="similarity">
    <text evidence="3">Belongs to the OpgD/OpgG family.</text>
</comment>
<keyword evidence="5" id="KW-0732">Signal</keyword>
<dbReference type="PIRSF" id="PIRSF006281">
    <property type="entry name" value="MdoG"/>
    <property type="match status" value="1"/>
</dbReference>
<dbReference type="Gene3D" id="2.60.40.10">
    <property type="entry name" value="Immunoglobulins"/>
    <property type="match status" value="1"/>
</dbReference>
<name>A0ABV7BYK7_9PROT</name>
<feature type="signal peptide" evidence="5">
    <location>
        <begin position="1"/>
        <end position="21"/>
    </location>
</feature>
<feature type="chain" id="PRO_5045140746" evidence="5">
    <location>
        <begin position="22"/>
        <end position="506"/>
    </location>
</feature>
<dbReference type="InterPro" id="IPR007444">
    <property type="entry name" value="Glucan_biosyn_MdoG_C"/>
</dbReference>
<dbReference type="SUPFAM" id="SSF81296">
    <property type="entry name" value="E set domains"/>
    <property type="match status" value="1"/>
</dbReference>
<comment type="subcellular location">
    <subcellularLocation>
        <location evidence="1">Periplasm</location>
    </subcellularLocation>
</comment>
<accession>A0ABV7BYK7</accession>
<dbReference type="InterPro" id="IPR014438">
    <property type="entry name" value="Glucan_biosyn_MdoG/MdoD"/>
</dbReference>
<dbReference type="RefSeq" id="WP_246602970.1">
    <property type="nucleotide sequence ID" value="NZ_JAFNJS010000005.1"/>
</dbReference>
<protein>
    <submittedName>
        <fullName evidence="7">Glucan biosynthesis protein</fullName>
    </submittedName>
</protein>
<dbReference type="InterPro" id="IPR011013">
    <property type="entry name" value="Gal_mutarotase_sf_dom"/>
</dbReference>
<evidence type="ECO:0000256" key="3">
    <source>
        <dbReference type="ARBA" id="ARBA00009284"/>
    </source>
</evidence>
<dbReference type="Pfam" id="PF04349">
    <property type="entry name" value="MdoG"/>
    <property type="match status" value="1"/>
</dbReference>
<comment type="caution">
    <text evidence="7">The sequence shown here is derived from an EMBL/GenBank/DDBJ whole genome shotgun (WGS) entry which is preliminary data.</text>
</comment>
<comment type="pathway">
    <text evidence="2">Glycan metabolism; osmoregulated periplasmic glucan (OPG) biosynthesis.</text>
</comment>
<evidence type="ECO:0000256" key="2">
    <source>
        <dbReference type="ARBA" id="ARBA00005001"/>
    </source>
</evidence>
<dbReference type="InterPro" id="IPR013783">
    <property type="entry name" value="Ig-like_fold"/>
</dbReference>
<dbReference type="Proteomes" id="UP001595420">
    <property type="component" value="Unassembled WGS sequence"/>
</dbReference>
<dbReference type="InterPro" id="IPR014718">
    <property type="entry name" value="GH-type_carb-bd"/>
</dbReference>